<sequence length="66" mass="6943">MKFLAVLLLCVLAFASAAPQFGFHPGFGGGFNRPGFGGGFNRGFGGGFNRGRPTVIQRTTIIRPGK</sequence>
<dbReference type="Proteomes" id="UP001177023">
    <property type="component" value="Unassembled WGS sequence"/>
</dbReference>
<dbReference type="EMBL" id="CATQJA010002635">
    <property type="protein sequence ID" value="CAJ0575028.1"/>
    <property type="molecule type" value="Genomic_DNA"/>
</dbReference>
<name>A0AA36G706_9BILA</name>
<reference evidence="2" key="1">
    <citation type="submission" date="2023-06" db="EMBL/GenBank/DDBJ databases">
        <authorList>
            <person name="Delattre M."/>
        </authorList>
    </citation>
    <scope>NUCLEOTIDE SEQUENCE</scope>
    <source>
        <strain evidence="2">AF72</strain>
    </source>
</reference>
<feature type="chain" id="PRO_5041442082" evidence="1">
    <location>
        <begin position="18"/>
        <end position="66"/>
    </location>
</feature>
<evidence type="ECO:0000313" key="2">
    <source>
        <dbReference type="EMBL" id="CAJ0575028.1"/>
    </source>
</evidence>
<feature type="signal peptide" evidence="1">
    <location>
        <begin position="1"/>
        <end position="17"/>
    </location>
</feature>
<dbReference type="AlphaFoldDB" id="A0AA36G706"/>
<gene>
    <name evidence="2" type="ORF">MSPICULIGERA_LOCUS13347</name>
</gene>
<evidence type="ECO:0000313" key="3">
    <source>
        <dbReference type="Proteomes" id="UP001177023"/>
    </source>
</evidence>
<feature type="non-terminal residue" evidence="2">
    <location>
        <position position="66"/>
    </location>
</feature>
<protein>
    <submittedName>
        <fullName evidence="2">Uncharacterized protein</fullName>
    </submittedName>
</protein>
<keyword evidence="1" id="KW-0732">Signal</keyword>
<evidence type="ECO:0000256" key="1">
    <source>
        <dbReference type="SAM" id="SignalP"/>
    </source>
</evidence>
<comment type="caution">
    <text evidence="2">The sequence shown here is derived from an EMBL/GenBank/DDBJ whole genome shotgun (WGS) entry which is preliminary data.</text>
</comment>
<keyword evidence="3" id="KW-1185">Reference proteome</keyword>
<organism evidence="2 3">
    <name type="scientific">Mesorhabditis spiculigera</name>
    <dbReference type="NCBI Taxonomy" id="96644"/>
    <lineage>
        <taxon>Eukaryota</taxon>
        <taxon>Metazoa</taxon>
        <taxon>Ecdysozoa</taxon>
        <taxon>Nematoda</taxon>
        <taxon>Chromadorea</taxon>
        <taxon>Rhabditida</taxon>
        <taxon>Rhabditina</taxon>
        <taxon>Rhabditomorpha</taxon>
        <taxon>Rhabditoidea</taxon>
        <taxon>Rhabditidae</taxon>
        <taxon>Mesorhabditinae</taxon>
        <taxon>Mesorhabditis</taxon>
    </lineage>
</organism>
<proteinExistence type="predicted"/>
<accession>A0AA36G706</accession>